<sequence>MKTFTKVTKGFFLTALMLLAVVTVNAQDEPAGFTFSGSVDTYFRTNLNAENQVDLDDDGTYDAYQAPATSFANQPGFALGMVNLIAAYEGEKVGFVGDLVFGPRGTDAVFASTTASSSIVNQLYVYWNVSDAVTLTAGNFNTFLGYEVISPTANFNYSTSYMFSYGPFSHSGLKADIGLGDLSLMLGVFNPTDATDFNPTGDYVGGAQIGYGGAYLNFLFDDEFFQVDLTAGWDLSETFYLGVNATSASDNFYGAALYLQNSFSESFAMGLRGEYFSDEGVGAITVGENVVDLTLSANYSVGNLTLIPEFRLDLYSEEDVVITDYSSPTDFETGSSLASFVVAGVYSF</sequence>
<organism evidence="2 3">
    <name type="scientific">Marinoscillum furvescens DSM 4134</name>
    <dbReference type="NCBI Taxonomy" id="1122208"/>
    <lineage>
        <taxon>Bacteria</taxon>
        <taxon>Pseudomonadati</taxon>
        <taxon>Bacteroidota</taxon>
        <taxon>Cytophagia</taxon>
        <taxon>Cytophagales</taxon>
        <taxon>Reichenbachiellaceae</taxon>
        <taxon>Marinoscillum</taxon>
    </lineage>
</organism>
<reference evidence="2 3" key="1">
    <citation type="submission" date="2018-07" db="EMBL/GenBank/DDBJ databases">
        <title>Genomic Encyclopedia of Type Strains, Phase IV (KMG-IV): sequencing the most valuable type-strain genomes for metagenomic binning, comparative biology and taxonomic classification.</title>
        <authorList>
            <person name="Goeker M."/>
        </authorList>
    </citation>
    <scope>NUCLEOTIDE SEQUENCE [LARGE SCALE GENOMIC DNA]</scope>
    <source>
        <strain evidence="2 3">DSM 4134</strain>
    </source>
</reference>
<accession>A0A3D9KVZ5</accession>
<dbReference type="Proteomes" id="UP000256779">
    <property type="component" value="Unassembled WGS sequence"/>
</dbReference>
<name>A0A3D9KVZ5_MARFU</name>
<feature type="chain" id="PRO_5017673740" evidence="1">
    <location>
        <begin position="27"/>
        <end position="348"/>
    </location>
</feature>
<dbReference type="InterPro" id="IPR011486">
    <property type="entry name" value="BBP2"/>
</dbReference>
<evidence type="ECO:0000256" key="1">
    <source>
        <dbReference type="SAM" id="SignalP"/>
    </source>
</evidence>
<evidence type="ECO:0000313" key="3">
    <source>
        <dbReference type="Proteomes" id="UP000256779"/>
    </source>
</evidence>
<comment type="caution">
    <text evidence="2">The sequence shown here is derived from an EMBL/GenBank/DDBJ whole genome shotgun (WGS) entry which is preliminary data.</text>
</comment>
<proteinExistence type="predicted"/>
<dbReference type="RefSeq" id="WP_115870453.1">
    <property type="nucleotide sequence ID" value="NZ_QREG01000037.1"/>
</dbReference>
<dbReference type="AlphaFoldDB" id="A0A3D9KVZ5"/>
<keyword evidence="3" id="KW-1185">Reference proteome</keyword>
<evidence type="ECO:0000313" key="2">
    <source>
        <dbReference type="EMBL" id="RED91734.1"/>
    </source>
</evidence>
<dbReference type="Pfam" id="PF07642">
    <property type="entry name" value="BBP2"/>
    <property type="match status" value="1"/>
</dbReference>
<keyword evidence="1" id="KW-0732">Signal</keyword>
<protein>
    <submittedName>
        <fullName evidence="2">Putative OmpL-like beta-barrel porin-2</fullName>
    </submittedName>
</protein>
<gene>
    <name evidence="2" type="ORF">C7460_1374</name>
</gene>
<dbReference type="EMBL" id="QREG01000037">
    <property type="protein sequence ID" value="RED91734.1"/>
    <property type="molecule type" value="Genomic_DNA"/>
</dbReference>
<dbReference type="OrthoDB" id="1114561at2"/>
<feature type="signal peptide" evidence="1">
    <location>
        <begin position="1"/>
        <end position="26"/>
    </location>
</feature>